<organism evidence="3">
    <name type="scientific">Hydatigena taeniaeformis</name>
    <name type="common">Feline tapeworm</name>
    <name type="synonym">Taenia taeniaeformis</name>
    <dbReference type="NCBI Taxonomy" id="6205"/>
    <lineage>
        <taxon>Eukaryota</taxon>
        <taxon>Metazoa</taxon>
        <taxon>Spiralia</taxon>
        <taxon>Lophotrochozoa</taxon>
        <taxon>Platyhelminthes</taxon>
        <taxon>Cestoda</taxon>
        <taxon>Eucestoda</taxon>
        <taxon>Cyclophyllidea</taxon>
        <taxon>Taeniidae</taxon>
        <taxon>Hydatigera</taxon>
    </lineage>
</organism>
<dbReference type="WBParaSite" id="TTAC_0000241001-mRNA-1">
    <property type="protein sequence ID" value="TTAC_0000241001-mRNA-1"/>
    <property type="gene ID" value="TTAC_0000241001"/>
</dbReference>
<gene>
    <name evidence="1" type="ORF">TTAC_LOCUS2397</name>
</gene>
<protein>
    <submittedName>
        <fullName evidence="3">Ufd2P_core domain-containing protein</fullName>
    </submittedName>
</protein>
<dbReference type="EMBL" id="UYWX01001036">
    <property type="protein sequence ID" value="VDM19903.1"/>
    <property type="molecule type" value="Genomic_DNA"/>
</dbReference>
<keyword evidence="2" id="KW-1185">Reference proteome</keyword>
<reference evidence="3" key="1">
    <citation type="submission" date="2017-02" db="UniProtKB">
        <authorList>
            <consortium name="WormBaseParasite"/>
        </authorList>
    </citation>
    <scope>IDENTIFICATION</scope>
</reference>
<evidence type="ECO:0000313" key="3">
    <source>
        <dbReference type="WBParaSite" id="TTAC_0000241001-mRNA-1"/>
    </source>
</evidence>
<accession>A0A0R3WNS2</accession>
<dbReference type="Proteomes" id="UP000274429">
    <property type="component" value="Unassembled WGS sequence"/>
</dbReference>
<sequence>TVSERAISFQHDLSAEVALRLCINSTGASFDPQAVERLRDVCQVLATLARDHAAKAVVPRSQSKLHQKARQMSLLLLPSVPVCRLLRAFAACNFDPRHPRWLHPREGLMPLRVAWHAMRRTSSVPP</sequence>
<name>A0A0R3WNS2_HYDTA</name>
<dbReference type="AlphaFoldDB" id="A0A0R3WNS2"/>
<evidence type="ECO:0000313" key="2">
    <source>
        <dbReference type="Proteomes" id="UP000274429"/>
    </source>
</evidence>
<dbReference type="STRING" id="6205.A0A0R3WNS2"/>
<proteinExistence type="predicted"/>
<reference evidence="1 2" key="2">
    <citation type="submission" date="2018-11" db="EMBL/GenBank/DDBJ databases">
        <authorList>
            <consortium name="Pathogen Informatics"/>
        </authorList>
    </citation>
    <scope>NUCLEOTIDE SEQUENCE [LARGE SCALE GENOMIC DNA]</scope>
</reference>
<evidence type="ECO:0000313" key="1">
    <source>
        <dbReference type="EMBL" id="VDM19903.1"/>
    </source>
</evidence>
<dbReference type="OrthoDB" id="270318at2759"/>